<dbReference type="RefSeq" id="XP_018125380.1">
    <property type="nucleotide sequence ID" value="XM_018279867.2"/>
</dbReference>
<evidence type="ECO:0000256" key="2">
    <source>
        <dbReference type="ARBA" id="ARBA00022553"/>
    </source>
</evidence>
<keyword evidence="8" id="KW-1185">Reference proteome</keyword>
<dbReference type="InterPro" id="IPR038753">
    <property type="entry name" value="NFKBIL1"/>
</dbReference>
<proteinExistence type="predicted"/>
<gene>
    <name evidence="7" type="ORF">VE01_10469</name>
</gene>
<keyword evidence="4" id="KW-0040">ANK repeat</keyword>
<dbReference type="PANTHER" id="PTHR15263:SF1">
    <property type="entry name" value="NF-KAPPA-B INHIBITOR-LIKE PROTEIN 1"/>
    <property type="match status" value="1"/>
</dbReference>
<evidence type="ECO:0000256" key="3">
    <source>
        <dbReference type="ARBA" id="ARBA00022737"/>
    </source>
</evidence>
<reference evidence="7 8" key="1">
    <citation type="submission" date="2016-03" db="EMBL/GenBank/DDBJ databases">
        <title>Comparative genomics of Pseudogymnoascus destructans, the fungus causing white-nose syndrome of bats.</title>
        <authorList>
            <person name="Palmer J.M."/>
            <person name="Drees K.P."/>
            <person name="Foster J.T."/>
            <person name="Lindner D.L."/>
        </authorList>
    </citation>
    <scope>NUCLEOTIDE SEQUENCE [LARGE SCALE GENOMIC DNA]</scope>
    <source>
        <strain evidence="7 8">UAMH 10579</strain>
    </source>
</reference>
<dbReference type="GO" id="GO:0043124">
    <property type="term" value="P:negative regulation of canonical NF-kappaB signal transduction"/>
    <property type="evidence" value="ECO:0007669"/>
    <property type="project" value="InterPro"/>
</dbReference>
<feature type="region of interest" description="Disordered" evidence="6">
    <location>
        <begin position="150"/>
        <end position="215"/>
    </location>
</feature>
<keyword evidence="3" id="KW-0677">Repeat</keyword>
<dbReference type="STRING" id="342668.A0A1B8G740"/>
<evidence type="ECO:0000256" key="5">
    <source>
        <dbReference type="ARBA" id="ARBA00023242"/>
    </source>
</evidence>
<feature type="region of interest" description="Disordered" evidence="6">
    <location>
        <begin position="113"/>
        <end position="136"/>
    </location>
</feature>
<keyword evidence="5" id="KW-0539">Nucleus</keyword>
<organism evidence="7 8">
    <name type="scientific">Pseudogymnoascus verrucosus</name>
    <dbReference type="NCBI Taxonomy" id="342668"/>
    <lineage>
        <taxon>Eukaryota</taxon>
        <taxon>Fungi</taxon>
        <taxon>Dikarya</taxon>
        <taxon>Ascomycota</taxon>
        <taxon>Pezizomycotina</taxon>
        <taxon>Leotiomycetes</taxon>
        <taxon>Thelebolales</taxon>
        <taxon>Thelebolaceae</taxon>
        <taxon>Pseudogymnoascus</taxon>
    </lineage>
</organism>
<dbReference type="GO" id="GO:0005634">
    <property type="term" value="C:nucleus"/>
    <property type="evidence" value="ECO:0007669"/>
    <property type="project" value="UniProtKB-SubCell"/>
</dbReference>
<dbReference type="PANTHER" id="PTHR15263">
    <property type="entry name" value="I-KAPPA-B-LIKE PROTEIN IKBL"/>
    <property type="match status" value="1"/>
</dbReference>
<dbReference type="Proteomes" id="UP000091956">
    <property type="component" value="Unassembled WGS sequence"/>
</dbReference>
<accession>A0A1B8G740</accession>
<name>A0A1B8G740_9PEZI</name>
<evidence type="ECO:0000313" key="8">
    <source>
        <dbReference type="Proteomes" id="UP000091956"/>
    </source>
</evidence>
<comment type="subcellular location">
    <subcellularLocation>
        <location evidence="1">Nucleus</location>
    </subcellularLocation>
</comment>
<evidence type="ECO:0000256" key="4">
    <source>
        <dbReference type="ARBA" id="ARBA00023043"/>
    </source>
</evidence>
<dbReference type="AlphaFoldDB" id="A0A1B8G740"/>
<evidence type="ECO:0000256" key="1">
    <source>
        <dbReference type="ARBA" id="ARBA00004123"/>
    </source>
</evidence>
<evidence type="ECO:0000256" key="6">
    <source>
        <dbReference type="SAM" id="MobiDB-lite"/>
    </source>
</evidence>
<reference evidence="8" key="2">
    <citation type="journal article" date="2018" name="Nat. Commun.">
        <title>Extreme sensitivity to ultraviolet light in the fungal pathogen causing white-nose syndrome of bats.</title>
        <authorList>
            <person name="Palmer J.M."/>
            <person name="Drees K.P."/>
            <person name="Foster J.T."/>
            <person name="Lindner D.L."/>
        </authorList>
    </citation>
    <scope>NUCLEOTIDE SEQUENCE [LARGE SCALE GENOMIC DNA]</scope>
    <source>
        <strain evidence="8">UAMH 10579</strain>
    </source>
</reference>
<protein>
    <submittedName>
        <fullName evidence="7">Uncharacterized protein</fullName>
    </submittedName>
</protein>
<dbReference type="OrthoDB" id="8062037at2759"/>
<evidence type="ECO:0000313" key="7">
    <source>
        <dbReference type="EMBL" id="OBT91647.1"/>
    </source>
</evidence>
<dbReference type="GeneID" id="28843855"/>
<sequence length="338" mass="39550">MKVEAQTPFSSACKATQWDPEAILGIINPDRGSFTCVGYAPSMRRQCRNPIARNNRDFVYGLLDLLALMGPSSGNFATLLEEAAYRSLCWRHGIQADDIVKKWEASIVALNLPGPEAKGKGKQSKNRTKESQSTRSYYTRYTDEYVKTKAEDMKQKEREQDCREAQQDQQRKKRQEEQDKEKLQQERRDKEARERRQREAQKRGEREQQAREQAMKERREWQQAWQNYVTKWAAFKEAKHEPCTVQQAQALIPWPVKSGRFGDLTREHVRGFYREACPDTKTTAMFKTMQRESLKWHPDKMVNLYRNCAPGDADKMVIGMICRVVLELREEAKAMRDE</sequence>
<keyword evidence="2" id="KW-0597">Phosphoprotein</keyword>
<dbReference type="EMBL" id="KV460284">
    <property type="protein sequence ID" value="OBT91647.1"/>
    <property type="molecule type" value="Genomic_DNA"/>
</dbReference>